<dbReference type="Proteomes" id="UP000474777">
    <property type="component" value="Unassembled WGS sequence"/>
</dbReference>
<comment type="caution">
    <text evidence="3">The sequence shown here is derived from an EMBL/GenBank/DDBJ whole genome shotgun (WGS) entry which is preliminary data.</text>
</comment>
<dbReference type="Gene3D" id="3.90.226.10">
    <property type="entry name" value="2-enoyl-CoA Hydratase, Chain A, domain 1"/>
    <property type="match status" value="1"/>
</dbReference>
<reference evidence="3 4" key="1">
    <citation type="submission" date="2020-02" db="EMBL/GenBank/DDBJ databases">
        <authorList>
            <person name="Kim M.K."/>
        </authorList>
    </citation>
    <scope>NUCLEOTIDE SEQUENCE [LARGE SCALE GENOMIC DNA]</scope>
    <source>
        <strain evidence="3 4">BT327</strain>
    </source>
</reference>
<gene>
    <name evidence="3" type="ORF">GXP69_17375</name>
</gene>
<proteinExistence type="predicted"/>
<keyword evidence="4" id="KW-1185">Reference proteome</keyword>
<dbReference type="CDD" id="cd06567">
    <property type="entry name" value="Peptidase_S41"/>
    <property type="match status" value="1"/>
</dbReference>
<keyword evidence="1" id="KW-0732">Signal</keyword>
<dbReference type="Gene3D" id="3.30.750.44">
    <property type="match status" value="1"/>
</dbReference>
<feature type="chain" id="PRO_5025547905" description="Tail specific protease domain-containing protein" evidence="1">
    <location>
        <begin position="21"/>
        <end position="330"/>
    </location>
</feature>
<feature type="domain" description="Tail specific protease" evidence="2">
    <location>
        <begin position="86"/>
        <end position="305"/>
    </location>
</feature>
<dbReference type="InterPro" id="IPR029045">
    <property type="entry name" value="ClpP/crotonase-like_dom_sf"/>
</dbReference>
<dbReference type="Pfam" id="PF03572">
    <property type="entry name" value="Peptidase_S41"/>
    <property type="match status" value="1"/>
</dbReference>
<dbReference type="GO" id="GO:0007165">
    <property type="term" value="P:signal transduction"/>
    <property type="evidence" value="ECO:0007669"/>
    <property type="project" value="TreeGrafter"/>
</dbReference>
<dbReference type="GO" id="GO:0030288">
    <property type="term" value="C:outer membrane-bounded periplasmic space"/>
    <property type="evidence" value="ECO:0007669"/>
    <property type="project" value="TreeGrafter"/>
</dbReference>
<dbReference type="PANTHER" id="PTHR32060:SF30">
    <property type="entry name" value="CARBOXY-TERMINAL PROCESSING PROTEASE CTPA"/>
    <property type="match status" value="1"/>
</dbReference>
<dbReference type="AlphaFoldDB" id="A0A6B3M1K6"/>
<sequence>MKKSLFVIILLLAATQLSFAQTMPDSIKTYVVQALDIMKNNSINKQKVDWEKLYATTLEAAKDAKTIRETYPALNNALEELGDRHSRLFPKEVFDAHNVGYKSLGRKLPMPSGHMIDKKYAFILVPPFYMFEKDEQLAYADSLQTIIRQLDAQNPKGWIIDLRLNDGGNMHPLLAGLAAILGEGQFIGWQSADNVITYDTVRNGMVRDVTGGKYFLATPYTIKNAKAPVSILVSDKTASSAEMIAGAFIGRPKTKLIGTYTGSLTTSNELYKLSDGSYLNLTVSTMVDRTGKVYGRGITPDVALDLTNNTITNGYLYIRAAIKHIDKPKK</sequence>
<protein>
    <recommendedName>
        <fullName evidence="2">Tail specific protease domain-containing protein</fullName>
    </recommendedName>
</protein>
<dbReference type="RefSeq" id="WP_163916671.1">
    <property type="nucleotide sequence ID" value="NZ_JAAGWD010000010.1"/>
</dbReference>
<dbReference type="GO" id="GO:0006508">
    <property type="term" value="P:proteolysis"/>
    <property type="evidence" value="ECO:0007669"/>
    <property type="project" value="InterPro"/>
</dbReference>
<dbReference type="PANTHER" id="PTHR32060">
    <property type="entry name" value="TAIL-SPECIFIC PROTEASE"/>
    <property type="match status" value="1"/>
</dbReference>
<evidence type="ECO:0000259" key="2">
    <source>
        <dbReference type="SMART" id="SM00245"/>
    </source>
</evidence>
<dbReference type="InterPro" id="IPR005151">
    <property type="entry name" value="Tail-specific_protease"/>
</dbReference>
<accession>A0A6B3M1K6</accession>
<name>A0A6B3M1K6_9BACT</name>
<evidence type="ECO:0000256" key="1">
    <source>
        <dbReference type="SAM" id="SignalP"/>
    </source>
</evidence>
<dbReference type="EMBL" id="JAAGWD010000010">
    <property type="protein sequence ID" value="NEM99471.1"/>
    <property type="molecule type" value="Genomic_DNA"/>
</dbReference>
<feature type="signal peptide" evidence="1">
    <location>
        <begin position="1"/>
        <end position="20"/>
    </location>
</feature>
<dbReference type="SMART" id="SM00245">
    <property type="entry name" value="TSPc"/>
    <property type="match status" value="1"/>
</dbReference>
<dbReference type="GO" id="GO:0008236">
    <property type="term" value="F:serine-type peptidase activity"/>
    <property type="evidence" value="ECO:0007669"/>
    <property type="project" value="InterPro"/>
</dbReference>
<evidence type="ECO:0000313" key="4">
    <source>
        <dbReference type="Proteomes" id="UP000474777"/>
    </source>
</evidence>
<organism evidence="3 4">
    <name type="scientific">Pontibacter burrus</name>
    <dbReference type="NCBI Taxonomy" id="2704466"/>
    <lineage>
        <taxon>Bacteria</taxon>
        <taxon>Pseudomonadati</taxon>
        <taxon>Bacteroidota</taxon>
        <taxon>Cytophagia</taxon>
        <taxon>Cytophagales</taxon>
        <taxon>Hymenobacteraceae</taxon>
        <taxon>Pontibacter</taxon>
    </lineage>
</organism>
<evidence type="ECO:0000313" key="3">
    <source>
        <dbReference type="EMBL" id="NEM99471.1"/>
    </source>
</evidence>
<dbReference type="GO" id="GO:0004175">
    <property type="term" value="F:endopeptidase activity"/>
    <property type="evidence" value="ECO:0007669"/>
    <property type="project" value="TreeGrafter"/>
</dbReference>
<dbReference type="SUPFAM" id="SSF52096">
    <property type="entry name" value="ClpP/crotonase"/>
    <property type="match status" value="1"/>
</dbReference>